<keyword evidence="7" id="KW-0808">Transferase</keyword>
<evidence type="ECO:0000256" key="6">
    <source>
        <dbReference type="ARBA" id="ARBA00022619"/>
    </source>
</evidence>
<dbReference type="CDD" id="cd00402">
    <property type="entry name" value="Riboflavin_synthase_like"/>
    <property type="match status" value="1"/>
</dbReference>
<dbReference type="InterPro" id="IPR026017">
    <property type="entry name" value="Lumazine-bd_dom"/>
</dbReference>
<dbReference type="FunFam" id="2.40.30.20:FF:000004">
    <property type="entry name" value="Riboflavin synthase, alpha subunit"/>
    <property type="match status" value="1"/>
</dbReference>
<dbReference type="PROSITE" id="PS51177">
    <property type="entry name" value="LUMAZINE_BIND"/>
    <property type="match status" value="2"/>
</dbReference>
<dbReference type="EMBL" id="UINC01000410">
    <property type="protein sequence ID" value="SUZ54829.1"/>
    <property type="molecule type" value="Genomic_DNA"/>
</dbReference>
<dbReference type="PANTHER" id="PTHR21098">
    <property type="entry name" value="RIBOFLAVIN SYNTHASE ALPHA CHAIN"/>
    <property type="match status" value="1"/>
</dbReference>
<organism evidence="10">
    <name type="scientific">marine metagenome</name>
    <dbReference type="NCBI Taxonomy" id="408172"/>
    <lineage>
        <taxon>unclassified sequences</taxon>
        <taxon>metagenomes</taxon>
        <taxon>ecological metagenomes</taxon>
    </lineage>
</organism>
<dbReference type="PANTHER" id="PTHR21098:SF12">
    <property type="entry name" value="RIBOFLAVIN SYNTHASE"/>
    <property type="match status" value="1"/>
</dbReference>
<evidence type="ECO:0000256" key="5">
    <source>
        <dbReference type="ARBA" id="ARBA00013950"/>
    </source>
</evidence>
<dbReference type="NCBIfam" id="TIGR00187">
    <property type="entry name" value="ribE"/>
    <property type="match status" value="1"/>
</dbReference>
<keyword evidence="8" id="KW-0677">Repeat</keyword>
<comment type="pathway">
    <text evidence="3">Cofactor biosynthesis; riboflavin biosynthesis; riboflavin from 2-hydroxy-3-oxobutyl phosphate and 5-amino-6-(D-ribitylamino)uracil: step 2/2.</text>
</comment>
<dbReference type="InterPro" id="IPR001783">
    <property type="entry name" value="Lumazine-bd"/>
</dbReference>
<dbReference type="AlphaFoldDB" id="A0A381NKD2"/>
<evidence type="ECO:0000313" key="10">
    <source>
        <dbReference type="EMBL" id="SUZ54829.1"/>
    </source>
</evidence>
<keyword evidence="6" id="KW-0686">Riboflavin biosynthesis</keyword>
<proteinExistence type="predicted"/>
<dbReference type="InterPro" id="IPR017938">
    <property type="entry name" value="Riboflavin_synthase-like_b-brl"/>
</dbReference>
<evidence type="ECO:0000256" key="1">
    <source>
        <dbReference type="ARBA" id="ARBA00000968"/>
    </source>
</evidence>
<evidence type="ECO:0000256" key="2">
    <source>
        <dbReference type="ARBA" id="ARBA00002803"/>
    </source>
</evidence>
<name>A0A381NKD2_9ZZZZ</name>
<dbReference type="GO" id="GO:0009231">
    <property type="term" value="P:riboflavin biosynthetic process"/>
    <property type="evidence" value="ECO:0007669"/>
    <property type="project" value="UniProtKB-KW"/>
</dbReference>
<comment type="function">
    <text evidence="2">Catalyzes the dismutation of two molecules of 6,7-dimethyl-8-ribityllumazine, resulting in the formation of riboflavin and 5-amino-6-(D-ribitylamino)uracil.</text>
</comment>
<sequence length="196" mass="21906">MFTGIIETIGIVDSIIKRGNNLDITIMSSISKDLQPDKSVSHNGVCLTITKSNKTAHSATLVNETLNKSNFLTIKKGSIINLERSLLVTDRMDGHFVQGHVDDVARCIEIIDNKKSWNFVFEISQSFSNFIVEKGSICINGISLTCFGVTNDRFSVAIIPHTYNKTNLKYIKINDLVNVEFDVVGKYIHKIIKNNI</sequence>
<dbReference type="InterPro" id="IPR023366">
    <property type="entry name" value="ATP_synth_asu-like_sf"/>
</dbReference>
<reference evidence="10" key="1">
    <citation type="submission" date="2018-05" db="EMBL/GenBank/DDBJ databases">
        <authorList>
            <person name="Lanie J.A."/>
            <person name="Ng W.-L."/>
            <person name="Kazmierczak K.M."/>
            <person name="Andrzejewski T.M."/>
            <person name="Davidsen T.M."/>
            <person name="Wayne K.J."/>
            <person name="Tettelin H."/>
            <person name="Glass J.I."/>
            <person name="Rusch D."/>
            <person name="Podicherti R."/>
            <person name="Tsui H.-C.T."/>
            <person name="Winkler M.E."/>
        </authorList>
    </citation>
    <scope>NUCLEOTIDE SEQUENCE</scope>
</reference>
<evidence type="ECO:0000256" key="8">
    <source>
        <dbReference type="ARBA" id="ARBA00022737"/>
    </source>
</evidence>
<dbReference type="EC" id="2.5.1.9" evidence="4"/>
<dbReference type="GO" id="GO:0004746">
    <property type="term" value="F:riboflavin synthase activity"/>
    <property type="evidence" value="ECO:0007669"/>
    <property type="project" value="UniProtKB-EC"/>
</dbReference>
<evidence type="ECO:0000256" key="3">
    <source>
        <dbReference type="ARBA" id="ARBA00004887"/>
    </source>
</evidence>
<comment type="catalytic activity">
    <reaction evidence="1">
        <text>2 6,7-dimethyl-8-(1-D-ribityl)lumazine + H(+) = 5-amino-6-(D-ribitylamino)uracil + riboflavin</text>
        <dbReference type="Rhea" id="RHEA:20772"/>
        <dbReference type="ChEBI" id="CHEBI:15378"/>
        <dbReference type="ChEBI" id="CHEBI:15934"/>
        <dbReference type="ChEBI" id="CHEBI:57986"/>
        <dbReference type="ChEBI" id="CHEBI:58201"/>
        <dbReference type="EC" id="2.5.1.9"/>
    </reaction>
</comment>
<dbReference type="Pfam" id="PF00677">
    <property type="entry name" value="Lum_binding"/>
    <property type="match status" value="2"/>
</dbReference>
<protein>
    <recommendedName>
        <fullName evidence="5">Riboflavin synthase</fullName>
        <ecNumber evidence="4">2.5.1.9</ecNumber>
    </recommendedName>
</protein>
<dbReference type="PIRSF" id="PIRSF000498">
    <property type="entry name" value="Riboflavin_syn_A"/>
    <property type="match status" value="1"/>
</dbReference>
<dbReference type="NCBIfam" id="NF006767">
    <property type="entry name" value="PRK09289.1"/>
    <property type="match status" value="1"/>
</dbReference>
<accession>A0A381NKD2</accession>
<dbReference type="SUPFAM" id="SSF63380">
    <property type="entry name" value="Riboflavin synthase domain-like"/>
    <property type="match status" value="2"/>
</dbReference>
<evidence type="ECO:0000259" key="9">
    <source>
        <dbReference type="PROSITE" id="PS51177"/>
    </source>
</evidence>
<evidence type="ECO:0000256" key="4">
    <source>
        <dbReference type="ARBA" id="ARBA00012827"/>
    </source>
</evidence>
<feature type="domain" description="Lumazine-binding" evidence="9">
    <location>
        <begin position="1"/>
        <end position="95"/>
    </location>
</feature>
<dbReference type="Gene3D" id="2.40.30.20">
    <property type="match status" value="2"/>
</dbReference>
<evidence type="ECO:0000256" key="7">
    <source>
        <dbReference type="ARBA" id="ARBA00022679"/>
    </source>
</evidence>
<gene>
    <name evidence="10" type="ORF">METZ01_LOCUS7683</name>
</gene>
<feature type="domain" description="Lumazine-binding" evidence="9">
    <location>
        <begin position="96"/>
        <end position="192"/>
    </location>
</feature>